<evidence type="ECO:0000313" key="3">
    <source>
        <dbReference type="Proteomes" id="UP001189429"/>
    </source>
</evidence>
<comment type="similarity">
    <text evidence="1">Belongs to the sel-1 family.</text>
</comment>
<keyword evidence="3" id="KW-1185">Reference proteome</keyword>
<dbReference type="InterPro" id="IPR011990">
    <property type="entry name" value="TPR-like_helical_dom_sf"/>
</dbReference>
<dbReference type="InterPro" id="IPR006597">
    <property type="entry name" value="Sel1-like"/>
</dbReference>
<gene>
    <name evidence="2" type="ORF">PCOR1329_LOCUS71869</name>
</gene>
<proteinExistence type="inferred from homology"/>
<sequence length="161" mass="17333">MVRGGTISGDIADQWIKRIKDLDTVKKLREDAEKGNVLAMLGLADAYHHGKHGLAQDQDLATQWFRKAADNGDVTALDVLGCMSASPALKVHWWTCSAEGGGENACFHLAKAFAHGTCGLPKDPHLAKKWLAKMQGSKLRNADSGSRDNAAKLLRDLSGAQ</sequence>
<dbReference type="SUPFAM" id="SSF81901">
    <property type="entry name" value="HCP-like"/>
    <property type="match status" value="1"/>
</dbReference>
<dbReference type="Pfam" id="PF08238">
    <property type="entry name" value="Sel1"/>
    <property type="match status" value="2"/>
</dbReference>
<evidence type="ECO:0000313" key="2">
    <source>
        <dbReference type="EMBL" id="CAK0892134.1"/>
    </source>
</evidence>
<evidence type="ECO:0000256" key="1">
    <source>
        <dbReference type="ARBA" id="ARBA00038101"/>
    </source>
</evidence>
<dbReference type="InterPro" id="IPR050767">
    <property type="entry name" value="Sel1_AlgK"/>
</dbReference>
<dbReference type="PANTHER" id="PTHR11102">
    <property type="entry name" value="SEL-1-LIKE PROTEIN"/>
    <property type="match status" value="1"/>
</dbReference>
<dbReference type="PANTHER" id="PTHR11102:SF160">
    <property type="entry name" value="ERAD-ASSOCIATED E3 UBIQUITIN-PROTEIN LIGASE COMPONENT HRD3"/>
    <property type="match status" value="1"/>
</dbReference>
<accession>A0ABN9X309</accession>
<dbReference type="Proteomes" id="UP001189429">
    <property type="component" value="Unassembled WGS sequence"/>
</dbReference>
<protein>
    <recommendedName>
        <fullName evidence="4">Sel1 repeat family protein</fullName>
    </recommendedName>
</protein>
<evidence type="ECO:0008006" key="4">
    <source>
        <dbReference type="Google" id="ProtNLM"/>
    </source>
</evidence>
<dbReference type="Gene3D" id="1.25.40.10">
    <property type="entry name" value="Tetratricopeptide repeat domain"/>
    <property type="match status" value="1"/>
</dbReference>
<name>A0ABN9X309_9DINO</name>
<comment type="caution">
    <text evidence="2">The sequence shown here is derived from an EMBL/GenBank/DDBJ whole genome shotgun (WGS) entry which is preliminary data.</text>
</comment>
<dbReference type="SMART" id="SM00671">
    <property type="entry name" value="SEL1"/>
    <property type="match status" value="2"/>
</dbReference>
<dbReference type="EMBL" id="CAUYUJ010019569">
    <property type="protein sequence ID" value="CAK0892134.1"/>
    <property type="molecule type" value="Genomic_DNA"/>
</dbReference>
<reference evidence="2" key="1">
    <citation type="submission" date="2023-10" db="EMBL/GenBank/DDBJ databases">
        <authorList>
            <person name="Chen Y."/>
            <person name="Shah S."/>
            <person name="Dougan E. K."/>
            <person name="Thang M."/>
            <person name="Chan C."/>
        </authorList>
    </citation>
    <scope>NUCLEOTIDE SEQUENCE [LARGE SCALE GENOMIC DNA]</scope>
</reference>
<organism evidence="2 3">
    <name type="scientific">Prorocentrum cordatum</name>
    <dbReference type="NCBI Taxonomy" id="2364126"/>
    <lineage>
        <taxon>Eukaryota</taxon>
        <taxon>Sar</taxon>
        <taxon>Alveolata</taxon>
        <taxon>Dinophyceae</taxon>
        <taxon>Prorocentrales</taxon>
        <taxon>Prorocentraceae</taxon>
        <taxon>Prorocentrum</taxon>
    </lineage>
</organism>